<dbReference type="PANTHER" id="PTHR48079">
    <property type="entry name" value="PROTEIN YEEZ"/>
    <property type="match status" value="1"/>
</dbReference>
<proteinExistence type="predicted"/>
<protein>
    <submittedName>
        <fullName evidence="1">Nucleoside-diphosphate-sugar epimerase</fullName>
    </submittedName>
</protein>
<dbReference type="InterPro" id="IPR051783">
    <property type="entry name" value="NAD(P)-dependent_oxidoreduct"/>
</dbReference>
<dbReference type="CDD" id="cd05266">
    <property type="entry name" value="SDR_a4"/>
    <property type="match status" value="1"/>
</dbReference>
<dbReference type="AlphaFoldDB" id="A0A521FCC9"/>
<dbReference type="SUPFAM" id="SSF51735">
    <property type="entry name" value="NAD(P)-binding Rossmann-fold domains"/>
    <property type="match status" value="1"/>
</dbReference>
<name>A0A521FCC9_9SPHI</name>
<dbReference type="GO" id="GO:0005737">
    <property type="term" value="C:cytoplasm"/>
    <property type="evidence" value="ECO:0007669"/>
    <property type="project" value="TreeGrafter"/>
</dbReference>
<dbReference type="Gene3D" id="3.40.50.720">
    <property type="entry name" value="NAD(P)-binding Rossmann-like Domain"/>
    <property type="match status" value="1"/>
</dbReference>
<sequence>MYILDKKISILGCGWYGLALAKKLMEAGYTVKGSTTTPNKQELLKDLGVIPYIVSFQEDEETFDPGFFESSILMICIPPKRSTAEQHTFLSKITKIANAASHGQVQNIVFISSTSVYGDLNTEVDEHSTPFPDTDSGKAMLAAESLLKSYPDFTTTVIRFGGLIGPDKNPGRFFAGKSDIPNGQAPVNLIHLSDCLGITLKILEDAAFGDTYNACSPQHPLRSVFYTNAAIQSNLAPPQFKNELLNWKKVNSVKVSDKLNYNFEVKLIVL</sequence>
<organism evidence="1 2">
    <name type="scientific">Pedobacter westerhofensis</name>
    <dbReference type="NCBI Taxonomy" id="425512"/>
    <lineage>
        <taxon>Bacteria</taxon>
        <taxon>Pseudomonadati</taxon>
        <taxon>Bacteroidota</taxon>
        <taxon>Sphingobacteriia</taxon>
        <taxon>Sphingobacteriales</taxon>
        <taxon>Sphingobacteriaceae</taxon>
        <taxon>Pedobacter</taxon>
    </lineage>
</organism>
<reference evidence="1 2" key="1">
    <citation type="submission" date="2017-05" db="EMBL/GenBank/DDBJ databases">
        <authorList>
            <person name="Varghese N."/>
            <person name="Submissions S."/>
        </authorList>
    </citation>
    <scope>NUCLEOTIDE SEQUENCE [LARGE SCALE GENOMIC DNA]</scope>
    <source>
        <strain evidence="1 2">DSM 19036</strain>
    </source>
</reference>
<dbReference type="GO" id="GO:0004029">
    <property type="term" value="F:aldehyde dehydrogenase (NAD+) activity"/>
    <property type="evidence" value="ECO:0007669"/>
    <property type="project" value="TreeGrafter"/>
</dbReference>
<dbReference type="EMBL" id="FXTN01000011">
    <property type="protein sequence ID" value="SMO93170.1"/>
    <property type="molecule type" value="Genomic_DNA"/>
</dbReference>
<evidence type="ECO:0000313" key="2">
    <source>
        <dbReference type="Proteomes" id="UP000320300"/>
    </source>
</evidence>
<dbReference type="RefSeq" id="WP_142529997.1">
    <property type="nucleotide sequence ID" value="NZ_CBCSJO010000001.1"/>
</dbReference>
<accession>A0A521FCC9</accession>
<dbReference type="InterPro" id="IPR036291">
    <property type="entry name" value="NAD(P)-bd_dom_sf"/>
</dbReference>
<keyword evidence="2" id="KW-1185">Reference proteome</keyword>
<evidence type="ECO:0000313" key="1">
    <source>
        <dbReference type="EMBL" id="SMO93170.1"/>
    </source>
</evidence>
<gene>
    <name evidence="1" type="ORF">SAMN06265348_1116</name>
</gene>
<dbReference type="OrthoDB" id="751203at2"/>
<dbReference type="PANTHER" id="PTHR48079:SF6">
    <property type="entry name" value="NAD(P)-BINDING DOMAIN-CONTAINING PROTEIN-RELATED"/>
    <property type="match status" value="1"/>
</dbReference>
<dbReference type="Proteomes" id="UP000320300">
    <property type="component" value="Unassembled WGS sequence"/>
</dbReference>